<dbReference type="InterPro" id="IPR036909">
    <property type="entry name" value="Cyt_c-like_dom_sf"/>
</dbReference>
<evidence type="ECO:0000256" key="6">
    <source>
        <dbReference type="ARBA" id="ARBA00023004"/>
    </source>
</evidence>
<dbReference type="InterPro" id="IPR053879">
    <property type="entry name" value="HYDIN_VesB_CFA65-like_Ig"/>
</dbReference>
<dbReference type="Pfam" id="PF22544">
    <property type="entry name" value="HYDIN_VesB_CFA65-like_Ig"/>
    <property type="match status" value="2"/>
</dbReference>
<protein>
    <submittedName>
        <fullName evidence="12">Choice-of-anchor D domain-containing protein</fullName>
    </submittedName>
</protein>
<evidence type="ECO:0000256" key="1">
    <source>
        <dbReference type="ARBA" id="ARBA00004138"/>
    </source>
</evidence>
<dbReference type="SUPFAM" id="SSF46626">
    <property type="entry name" value="Cytochrome c"/>
    <property type="match status" value="1"/>
</dbReference>
<name>A0ABT1ZSN7_9BURK</name>
<dbReference type="Gene3D" id="2.60.40.10">
    <property type="entry name" value="Immunoglobulins"/>
    <property type="match status" value="5"/>
</dbReference>
<keyword evidence="13" id="KW-1185">Reference proteome</keyword>
<dbReference type="PROSITE" id="PS51007">
    <property type="entry name" value="CYTC"/>
    <property type="match status" value="1"/>
</dbReference>
<evidence type="ECO:0000256" key="10">
    <source>
        <dbReference type="SAM" id="SignalP"/>
    </source>
</evidence>
<organism evidence="12 13">
    <name type="scientific">Massilia pinisoli</name>
    <dbReference type="NCBI Taxonomy" id="1772194"/>
    <lineage>
        <taxon>Bacteria</taxon>
        <taxon>Pseudomonadati</taxon>
        <taxon>Pseudomonadota</taxon>
        <taxon>Betaproteobacteria</taxon>
        <taxon>Burkholderiales</taxon>
        <taxon>Oxalobacteraceae</taxon>
        <taxon>Telluria group</taxon>
        <taxon>Massilia</taxon>
    </lineage>
</organism>
<evidence type="ECO:0000256" key="7">
    <source>
        <dbReference type="ARBA" id="ARBA00023069"/>
    </source>
</evidence>
<proteinExistence type="predicted"/>
<evidence type="ECO:0000256" key="9">
    <source>
        <dbReference type="PROSITE-ProRule" id="PRU00433"/>
    </source>
</evidence>
<keyword evidence="3" id="KW-0963">Cytoplasm</keyword>
<evidence type="ECO:0000313" key="13">
    <source>
        <dbReference type="Proteomes" id="UP001204151"/>
    </source>
</evidence>
<gene>
    <name evidence="12" type="ORF">NX784_15160</name>
</gene>
<dbReference type="RefSeq" id="WP_258817522.1">
    <property type="nucleotide sequence ID" value="NZ_JANUGW010000010.1"/>
</dbReference>
<dbReference type="Proteomes" id="UP001204151">
    <property type="component" value="Unassembled WGS sequence"/>
</dbReference>
<dbReference type="InterPro" id="IPR009056">
    <property type="entry name" value="Cyt_c-like_dom"/>
</dbReference>
<accession>A0ABT1ZSN7</accession>
<sequence length="712" mass="67901">MIGLHRHLLSLPGRVRRAWPILALLACVPAAHAADALNGKTLYLNGPTGGGTACAACHGASPAANANHILNGANNPGVISSAISANTGGMGALFNGRFTTAELADIAAFIGNPTVTAAPAASVSPASLSFAATTVGQSASALSTTLSNTGNAALTVGTISVSGTAASDYSISGGTCTNGTSLAASASCTVQVGFTPSASGTRSASLVIAHNATGGSSTVTLAGTGNAVPQATVALSSNAIDFGALVSGTASPARSVTVSNSGQAALTFSSITVGGTNAGVFSLGGTCSTATSVPAGGSCTVTVTANSSASGAFSGNLALASNASNGAVSVALSGTVSAPAPAVSASPSAVAFGSQTIGAAAATQVVTLSNTGNVALALNGIGVSGASSVTIASQTCGTTLAVGANCTVTLSFAPTTAGAAAATLAVTSNATPLQVTITGTGTTAPVAQPALSEAGPVAFADTQVGKSAAVHTITLSNSGTAAMKVSSLVLDGAQASDFVLGGTCAANASVAAAASCTIDVDFKPTAAGQRAATLMLMTDAGSQFTVALNGTGVAVPVPMLTTNPQSFDFGAADVNGTSPTHRITLTNTGGNAATVTAATFTGPFALQSDATGCAAVPFTLQPGASCDVVVRFTPVGAGDATGSLALAADGGGAWTVALTGKGNVQTAQTMQNTGGGGCSAATSGNDPVLALLVVLSFGVLGWRRFVRKEVTK</sequence>
<reference evidence="12 13" key="1">
    <citation type="submission" date="2022-08" db="EMBL/GenBank/DDBJ databases">
        <title>Reclassification of Massilia species as members of the genera Telluria, Duganella, Pseudoduganella, Mokoshia gen. nov. and Zemynaea gen. nov. using orthogonal and non-orthogonal genome-based approaches.</title>
        <authorList>
            <person name="Bowman J.P."/>
        </authorList>
    </citation>
    <scope>NUCLEOTIDE SEQUENCE [LARGE SCALE GENOMIC DNA]</scope>
    <source>
        <strain evidence="12 13">JCM 31316</strain>
    </source>
</reference>
<dbReference type="EMBL" id="JANUGW010000010">
    <property type="protein sequence ID" value="MCS0582928.1"/>
    <property type="molecule type" value="Genomic_DNA"/>
</dbReference>
<feature type="domain" description="Cytochrome c" evidence="11">
    <location>
        <begin position="34"/>
        <end position="114"/>
    </location>
</feature>
<keyword evidence="6 9" id="KW-0408">Iron</keyword>
<feature type="signal peptide" evidence="10">
    <location>
        <begin position="1"/>
        <end position="33"/>
    </location>
</feature>
<evidence type="ECO:0000256" key="4">
    <source>
        <dbReference type="ARBA" id="ARBA00022617"/>
    </source>
</evidence>
<comment type="caution">
    <text evidence="12">The sequence shown here is derived from an EMBL/GenBank/DDBJ whole genome shotgun (WGS) entry which is preliminary data.</text>
</comment>
<keyword evidence="10" id="KW-0732">Signal</keyword>
<evidence type="ECO:0000313" key="12">
    <source>
        <dbReference type="EMBL" id="MCS0582928.1"/>
    </source>
</evidence>
<dbReference type="NCBIfam" id="NF012200">
    <property type="entry name" value="choice_anch_D"/>
    <property type="match status" value="5"/>
</dbReference>
<keyword evidence="4 9" id="KW-0349">Heme</keyword>
<evidence type="ECO:0000259" key="11">
    <source>
        <dbReference type="PROSITE" id="PS51007"/>
    </source>
</evidence>
<dbReference type="InterPro" id="IPR013783">
    <property type="entry name" value="Ig-like_fold"/>
</dbReference>
<comment type="subcellular location">
    <subcellularLocation>
        <location evidence="1">Cell projection</location>
        <location evidence="1">Cilium</location>
    </subcellularLocation>
    <subcellularLocation>
        <location evidence="2">Cytoplasm</location>
    </subcellularLocation>
</comment>
<evidence type="ECO:0000256" key="5">
    <source>
        <dbReference type="ARBA" id="ARBA00022723"/>
    </source>
</evidence>
<keyword evidence="8" id="KW-0966">Cell projection</keyword>
<dbReference type="NCBIfam" id="NF033191">
    <property type="entry name" value="JDVT-CTERM"/>
    <property type="match status" value="1"/>
</dbReference>
<evidence type="ECO:0000256" key="2">
    <source>
        <dbReference type="ARBA" id="ARBA00004496"/>
    </source>
</evidence>
<feature type="chain" id="PRO_5046035000" evidence="10">
    <location>
        <begin position="34"/>
        <end position="712"/>
    </location>
</feature>
<dbReference type="InterPro" id="IPR052614">
    <property type="entry name" value="CFAP65"/>
</dbReference>
<dbReference type="PANTHER" id="PTHR46127:SF1">
    <property type="entry name" value="CILIA- AND FLAGELLA-ASSOCIATED PROTEIN 65"/>
    <property type="match status" value="1"/>
</dbReference>
<evidence type="ECO:0000256" key="3">
    <source>
        <dbReference type="ARBA" id="ARBA00022490"/>
    </source>
</evidence>
<evidence type="ECO:0000256" key="8">
    <source>
        <dbReference type="ARBA" id="ARBA00023273"/>
    </source>
</evidence>
<dbReference type="PANTHER" id="PTHR46127">
    <property type="entry name" value="CILIA- AND FLAGELLA-ASSOCIATED PROTEIN 65"/>
    <property type="match status" value="1"/>
</dbReference>
<keyword evidence="7" id="KW-0969">Cilium</keyword>
<keyword evidence="5 9" id="KW-0479">Metal-binding</keyword>